<organism evidence="1 2">
    <name type="scientific">Nephila pilipes</name>
    <name type="common">Giant wood spider</name>
    <name type="synonym">Nephila maculata</name>
    <dbReference type="NCBI Taxonomy" id="299642"/>
    <lineage>
        <taxon>Eukaryota</taxon>
        <taxon>Metazoa</taxon>
        <taxon>Ecdysozoa</taxon>
        <taxon>Arthropoda</taxon>
        <taxon>Chelicerata</taxon>
        <taxon>Arachnida</taxon>
        <taxon>Araneae</taxon>
        <taxon>Araneomorphae</taxon>
        <taxon>Entelegynae</taxon>
        <taxon>Araneoidea</taxon>
        <taxon>Nephilidae</taxon>
        <taxon>Nephila</taxon>
    </lineage>
</organism>
<sequence length="90" mass="9883">MFALEAAIRPQSYNAVTRVALSDKLHSKTSMTTCIVFCPHIVHVSVVLTTYFVLEAENGSTSILWGKVSDMNLNLFIGLTLRVSGIPARE</sequence>
<proteinExistence type="predicted"/>
<keyword evidence="2" id="KW-1185">Reference proteome</keyword>
<dbReference type="EMBL" id="BMAW01002369">
    <property type="protein sequence ID" value="GFS78250.1"/>
    <property type="molecule type" value="Genomic_DNA"/>
</dbReference>
<gene>
    <name evidence="1" type="ORF">NPIL_520581</name>
</gene>
<dbReference type="Proteomes" id="UP000887013">
    <property type="component" value="Unassembled WGS sequence"/>
</dbReference>
<comment type="caution">
    <text evidence="1">The sequence shown here is derived from an EMBL/GenBank/DDBJ whole genome shotgun (WGS) entry which is preliminary data.</text>
</comment>
<protein>
    <submittedName>
        <fullName evidence="1">Uncharacterized protein</fullName>
    </submittedName>
</protein>
<dbReference type="AlphaFoldDB" id="A0A8X6T6Y6"/>
<name>A0A8X6T6Y6_NEPPI</name>
<accession>A0A8X6T6Y6</accession>
<evidence type="ECO:0000313" key="1">
    <source>
        <dbReference type="EMBL" id="GFS78250.1"/>
    </source>
</evidence>
<evidence type="ECO:0000313" key="2">
    <source>
        <dbReference type="Proteomes" id="UP000887013"/>
    </source>
</evidence>
<reference evidence="1" key="1">
    <citation type="submission" date="2020-08" db="EMBL/GenBank/DDBJ databases">
        <title>Multicomponent nature underlies the extraordinary mechanical properties of spider dragline silk.</title>
        <authorList>
            <person name="Kono N."/>
            <person name="Nakamura H."/>
            <person name="Mori M."/>
            <person name="Yoshida Y."/>
            <person name="Ohtoshi R."/>
            <person name="Malay A.D."/>
            <person name="Moran D.A.P."/>
            <person name="Tomita M."/>
            <person name="Numata K."/>
            <person name="Arakawa K."/>
        </authorList>
    </citation>
    <scope>NUCLEOTIDE SEQUENCE</scope>
</reference>